<dbReference type="PANTHER" id="PTHR46720">
    <property type="entry name" value="HYDROXYLASE, PUTATIVE (AFU_ORTHOLOGUE AFUA_3G01460)-RELATED"/>
    <property type="match status" value="1"/>
</dbReference>
<dbReference type="SUPFAM" id="SSF51905">
    <property type="entry name" value="FAD/NAD(P)-binding domain"/>
    <property type="match status" value="1"/>
</dbReference>
<evidence type="ECO:0000259" key="5">
    <source>
        <dbReference type="Pfam" id="PF01494"/>
    </source>
</evidence>
<keyword evidence="2" id="KW-0285">Flavoprotein</keyword>
<keyword evidence="4" id="KW-0560">Oxidoreductase</keyword>
<dbReference type="GeneID" id="87830132"/>
<dbReference type="InterPro" id="IPR002938">
    <property type="entry name" value="FAD-bd"/>
</dbReference>
<evidence type="ECO:0000256" key="4">
    <source>
        <dbReference type="ARBA" id="ARBA00023002"/>
    </source>
</evidence>
<dbReference type="InterPro" id="IPR051104">
    <property type="entry name" value="FAD_monoxygenase"/>
</dbReference>
<dbReference type="Proteomes" id="UP001302602">
    <property type="component" value="Unassembled WGS sequence"/>
</dbReference>
<dbReference type="SUPFAM" id="SSF54373">
    <property type="entry name" value="FAD-linked reductases, C-terminal domain"/>
    <property type="match status" value="1"/>
</dbReference>
<dbReference type="Pfam" id="PF01494">
    <property type="entry name" value="FAD_binding_3"/>
    <property type="match status" value="1"/>
</dbReference>
<dbReference type="InterPro" id="IPR036188">
    <property type="entry name" value="FAD/NAD-bd_sf"/>
</dbReference>
<evidence type="ECO:0000313" key="7">
    <source>
        <dbReference type="Proteomes" id="UP001302602"/>
    </source>
</evidence>
<reference evidence="6" key="1">
    <citation type="journal article" date="2023" name="Mol. Phylogenet. Evol.">
        <title>Genome-scale phylogeny and comparative genomics of the fungal order Sordariales.</title>
        <authorList>
            <person name="Hensen N."/>
            <person name="Bonometti L."/>
            <person name="Westerberg I."/>
            <person name="Brannstrom I.O."/>
            <person name="Guillou S."/>
            <person name="Cros-Aarteil S."/>
            <person name="Calhoun S."/>
            <person name="Haridas S."/>
            <person name="Kuo A."/>
            <person name="Mondo S."/>
            <person name="Pangilinan J."/>
            <person name="Riley R."/>
            <person name="LaButti K."/>
            <person name="Andreopoulos B."/>
            <person name="Lipzen A."/>
            <person name="Chen C."/>
            <person name="Yan M."/>
            <person name="Daum C."/>
            <person name="Ng V."/>
            <person name="Clum A."/>
            <person name="Steindorff A."/>
            <person name="Ohm R.A."/>
            <person name="Martin F."/>
            <person name="Silar P."/>
            <person name="Natvig D.O."/>
            <person name="Lalanne C."/>
            <person name="Gautier V."/>
            <person name="Ament-Velasquez S.L."/>
            <person name="Kruys A."/>
            <person name="Hutchinson M.I."/>
            <person name="Powell A.J."/>
            <person name="Barry K."/>
            <person name="Miller A.N."/>
            <person name="Grigoriev I.V."/>
            <person name="Debuchy R."/>
            <person name="Gladieux P."/>
            <person name="Hiltunen Thoren M."/>
            <person name="Johannesson H."/>
        </authorList>
    </citation>
    <scope>NUCLEOTIDE SEQUENCE</scope>
    <source>
        <strain evidence="6">CBS 731.68</strain>
    </source>
</reference>
<sequence>MEPSTITNDTFHIAIIGAGITGINLALGLQARNVSFTLYERHSEIRDIGAGIGFSPNAERAMSLLHPEILTAYKRVANPNVEDYFHWVDGYDSDELIYKLHVGKDGFQGGRRSDILEAWATLIRPTSVVFSKNLADILHNEICDVDGNKTTKLILSFTDGTTTTADAVIGCDGIHSRVRTHVCIPDSANIGPKPIAQYTGKFCYRALAPMPAALSAIGEGRALARCMYTGPGAHVLTYPVANNTLLNILAVIEDPSETWPHPHTTCLGSKAEAATAFEQWHPRVRQIIDLMPEQMDKWGIFDMKNSSSTGFYNRRRMCVAGDAAHAAGPHLGAGAGMGIEDALVLAELLAEVDRRVKETAGKTGSDGGGSVVDGVRDGLVKNALWAYSNVRFGRTMDVVCSTRRACDLFHWRSRSIYVSRDSQVFGPTISQMFHEVWDYNVERMVESAKELLDDQTRAGY</sequence>
<evidence type="ECO:0000313" key="6">
    <source>
        <dbReference type="EMBL" id="KAK4121484.1"/>
    </source>
</evidence>
<dbReference type="RefSeq" id="XP_062645255.1">
    <property type="nucleotide sequence ID" value="XM_062793363.1"/>
</dbReference>
<dbReference type="GO" id="GO:0044550">
    <property type="term" value="P:secondary metabolite biosynthetic process"/>
    <property type="evidence" value="ECO:0007669"/>
    <property type="project" value="TreeGrafter"/>
</dbReference>
<dbReference type="AlphaFoldDB" id="A0AAN6TVX2"/>
<name>A0AAN6TVX2_9PEZI</name>
<gene>
    <name evidence="6" type="ORF">N657DRAFT_647642</name>
</gene>
<comment type="similarity">
    <text evidence="1">Belongs to the paxM FAD-dependent monooxygenase family.</text>
</comment>
<keyword evidence="7" id="KW-1185">Reference proteome</keyword>
<dbReference type="GO" id="GO:0016491">
    <property type="term" value="F:oxidoreductase activity"/>
    <property type="evidence" value="ECO:0007669"/>
    <property type="project" value="UniProtKB-KW"/>
</dbReference>
<dbReference type="GO" id="GO:0071949">
    <property type="term" value="F:FAD binding"/>
    <property type="evidence" value="ECO:0007669"/>
    <property type="project" value="InterPro"/>
</dbReference>
<dbReference type="EMBL" id="MU853233">
    <property type="protein sequence ID" value="KAK4121484.1"/>
    <property type="molecule type" value="Genomic_DNA"/>
</dbReference>
<evidence type="ECO:0000256" key="1">
    <source>
        <dbReference type="ARBA" id="ARBA00007992"/>
    </source>
</evidence>
<dbReference type="PANTHER" id="PTHR46720:SF3">
    <property type="entry name" value="FAD-BINDING DOMAIN-CONTAINING PROTEIN-RELATED"/>
    <property type="match status" value="1"/>
</dbReference>
<accession>A0AAN6TVX2</accession>
<evidence type="ECO:0000256" key="2">
    <source>
        <dbReference type="ARBA" id="ARBA00022630"/>
    </source>
</evidence>
<feature type="domain" description="FAD-binding" evidence="5">
    <location>
        <begin position="148"/>
        <end position="354"/>
    </location>
</feature>
<reference evidence="6" key="2">
    <citation type="submission" date="2023-05" db="EMBL/GenBank/DDBJ databases">
        <authorList>
            <consortium name="Lawrence Berkeley National Laboratory"/>
            <person name="Steindorff A."/>
            <person name="Hensen N."/>
            <person name="Bonometti L."/>
            <person name="Westerberg I."/>
            <person name="Brannstrom I.O."/>
            <person name="Guillou S."/>
            <person name="Cros-Aarteil S."/>
            <person name="Calhoun S."/>
            <person name="Haridas S."/>
            <person name="Kuo A."/>
            <person name="Mondo S."/>
            <person name="Pangilinan J."/>
            <person name="Riley R."/>
            <person name="Labutti K."/>
            <person name="Andreopoulos B."/>
            <person name="Lipzen A."/>
            <person name="Chen C."/>
            <person name="Yanf M."/>
            <person name="Daum C."/>
            <person name="Ng V."/>
            <person name="Clum A."/>
            <person name="Ohm R."/>
            <person name="Martin F."/>
            <person name="Silar P."/>
            <person name="Natvig D."/>
            <person name="Lalanne C."/>
            <person name="Gautier V."/>
            <person name="Ament-Velasquez S.L."/>
            <person name="Kruys A."/>
            <person name="Hutchinson M.I."/>
            <person name="Powell A.J."/>
            <person name="Barry K."/>
            <person name="Miller A.N."/>
            <person name="Grigoriev I.V."/>
            <person name="Debuchy R."/>
            <person name="Gladieux P."/>
            <person name="Thoren M.H."/>
            <person name="Johannesson H."/>
        </authorList>
    </citation>
    <scope>NUCLEOTIDE SEQUENCE</scope>
    <source>
        <strain evidence="6">CBS 731.68</strain>
    </source>
</reference>
<dbReference type="PRINTS" id="PR00420">
    <property type="entry name" value="RNGMNOXGNASE"/>
</dbReference>
<proteinExistence type="inferred from homology"/>
<organism evidence="6 7">
    <name type="scientific">Parathielavia appendiculata</name>
    <dbReference type="NCBI Taxonomy" id="2587402"/>
    <lineage>
        <taxon>Eukaryota</taxon>
        <taxon>Fungi</taxon>
        <taxon>Dikarya</taxon>
        <taxon>Ascomycota</taxon>
        <taxon>Pezizomycotina</taxon>
        <taxon>Sordariomycetes</taxon>
        <taxon>Sordariomycetidae</taxon>
        <taxon>Sordariales</taxon>
        <taxon>Chaetomiaceae</taxon>
        <taxon>Parathielavia</taxon>
    </lineage>
</organism>
<protein>
    <submittedName>
        <fullName evidence="6">FAD/NAD(P)-binding domain-containing protein</fullName>
    </submittedName>
</protein>
<evidence type="ECO:0000256" key="3">
    <source>
        <dbReference type="ARBA" id="ARBA00022827"/>
    </source>
</evidence>
<dbReference type="Gene3D" id="3.50.50.60">
    <property type="entry name" value="FAD/NAD(P)-binding domain"/>
    <property type="match status" value="1"/>
</dbReference>
<keyword evidence="3" id="KW-0274">FAD</keyword>
<comment type="caution">
    <text evidence="6">The sequence shown here is derived from an EMBL/GenBank/DDBJ whole genome shotgun (WGS) entry which is preliminary data.</text>
</comment>